<dbReference type="InterPro" id="IPR000683">
    <property type="entry name" value="Gfo/Idh/MocA-like_OxRdtase_N"/>
</dbReference>
<dbReference type="GO" id="GO:0000166">
    <property type="term" value="F:nucleotide binding"/>
    <property type="evidence" value="ECO:0007669"/>
    <property type="project" value="InterPro"/>
</dbReference>
<dbReference type="PANTHER" id="PTHR22604:SF105">
    <property type="entry name" value="TRANS-1,2-DIHYDROBENZENE-1,2-DIOL DEHYDROGENASE"/>
    <property type="match status" value="1"/>
</dbReference>
<dbReference type="GO" id="GO:0016491">
    <property type="term" value="F:oxidoreductase activity"/>
    <property type="evidence" value="ECO:0007669"/>
    <property type="project" value="UniProtKB-KW"/>
</dbReference>
<dbReference type="Gene3D" id="3.40.50.720">
    <property type="entry name" value="NAD(P)-binding Rossmann-like Domain"/>
    <property type="match status" value="1"/>
</dbReference>
<dbReference type="Pfam" id="PF01408">
    <property type="entry name" value="GFO_IDH_MocA"/>
    <property type="match status" value="1"/>
</dbReference>
<feature type="domain" description="Gfo/Idh/MocA-like oxidoreductase N-terminal" evidence="3">
    <location>
        <begin position="44"/>
        <end position="109"/>
    </location>
</feature>
<dbReference type="InterPro" id="IPR050984">
    <property type="entry name" value="Gfo/Idh/MocA_domain"/>
</dbReference>
<organism evidence="5">
    <name type="scientific">freshwater metagenome</name>
    <dbReference type="NCBI Taxonomy" id="449393"/>
    <lineage>
        <taxon>unclassified sequences</taxon>
        <taxon>metagenomes</taxon>
        <taxon>ecological metagenomes</taxon>
    </lineage>
</organism>
<evidence type="ECO:0000259" key="4">
    <source>
        <dbReference type="Pfam" id="PF22725"/>
    </source>
</evidence>
<reference evidence="5" key="1">
    <citation type="submission" date="2020-05" db="EMBL/GenBank/DDBJ databases">
        <authorList>
            <person name="Chiriac C."/>
            <person name="Salcher M."/>
            <person name="Ghai R."/>
            <person name="Kavagutti S V."/>
        </authorList>
    </citation>
    <scope>NUCLEOTIDE SEQUENCE</scope>
</reference>
<protein>
    <submittedName>
        <fullName evidence="5">Unannotated protein</fullName>
    </submittedName>
</protein>
<dbReference type="Gene3D" id="3.30.360.10">
    <property type="entry name" value="Dihydrodipicolinate Reductase, domain 2"/>
    <property type="match status" value="1"/>
</dbReference>
<dbReference type="PANTHER" id="PTHR22604">
    <property type="entry name" value="OXIDOREDUCTASES"/>
    <property type="match status" value="1"/>
</dbReference>
<proteinExistence type="inferred from homology"/>
<evidence type="ECO:0000259" key="3">
    <source>
        <dbReference type="Pfam" id="PF01408"/>
    </source>
</evidence>
<evidence type="ECO:0000256" key="2">
    <source>
        <dbReference type="ARBA" id="ARBA00023002"/>
    </source>
</evidence>
<dbReference type="InterPro" id="IPR055170">
    <property type="entry name" value="GFO_IDH_MocA-like_dom"/>
</dbReference>
<dbReference type="SUPFAM" id="SSF55347">
    <property type="entry name" value="Glyceraldehyde-3-phosphate dehydrogenase-like, C-terminal domain"/>
    <property type="match status" value="1"/>
</dbReference>
<dbReference type="InterPro" id="IPR036291">
    <property type="entry name" value="NAD(P)-bd_dom_sf"/>
</dbReference>
<accession>A0A6J7F9Y5</accession>
<sequence length="311" mass="32649">MAERIRIGVLGGRSWIANAAVLPAIAECAVAQVGSVGSRSGSVSYADVLADPSIDAVYIALPNQMHLEWVQRSAEAGKHVLCEKPLACNVAEVEAMAAACHAAGVVLAEAYMTPFHPRSVAIARRIAAGDIGEVCHIDTQFSFTLADAPNYRWQPEHGGGALLDVGVYCLAPLVQALGPDSVVVGARQRVAATGIDTTTSAMIAWPQGATASVLMSFELPERQWMHLAGTNGSLAVERPFTPGPNDAEFVITRPDGTIERHGADGGNCYLGMIEAFADAVRARAPWPRAIGDVIDVVSLSDKIRTAAGSAR</sequence>
<comment type="similarity">
    <text evidence="1">Belongs to the Gfo/Idh/MocA family.</text>
</comment>
<evidence type="ECO:0000313" key="5">
    <source>
        <dbReference type="EMBL" id="CAB4890404.1"/>
    </source>
</evidence>
<evidence type="ECO:0000256" key="1">
    <source>
        <dbReference type="ARBA" id="ARBA00010928"/>
    </source>
</evidence>
<name>A0A6J7F9Y5_9ZZZZ</name>
<feature type="domain" description="GFO/IDH/MocA-like oxidoreductase" evidence="4">
    <location>
        <begin position="122"/>
        <end position="234"/>
    </location>
</feature>
<keyword evidence="2" id="KW-0560">Oxidoreductase</keyword>
<dbReference type="SUPFAM" id="SSF51735">
    <property type="entry name" value="NAD(P)-binding Rossmann-fold domains"/>
    <property type="match status" value="1"/>
</dbReference>
<dbReference type="AlphaFoldDB" id="A0A6J7F9Y5"/>
<dbReference type="EMBL" id="CAFBLP010000104">
    <property type="protein sequence ID" value="CAB4890404.1"/>
    <property type="molecule type" value="Genomic_DNA"/>
</dbReference>
<gene>
    <name evidence="5" type="ORF">UFOPK3376_02781</name>
</gene>
<dbReference type="Pfam" id="PF22725">
    <property type="entry name" value="GFO_IDH_MocA_C3"/>
    <property type="match status" value="1"/>
</dbReference>